<proteinExistence type="predicted"/>
<dbReference type="Gene3D" id="3.40.50.2300">
    <property type="match status" value="1"/>
</dbReference>
<dbReference type="PROSITE" id="PS51755">
    <property type="entry name" value="OMPR_PHOB"/>
    <property type="match status" value="1"/>
</dbReference>
<dbReference type="CDD" id="cd00383">
    <property type="entry name" value="trans_reg_C"/>
    <property type="match status" value="1"/>
</dbReference>
<dbReference type="SUPFAM" id="SSF52172">
    <property type="entry name" value="CheY-like"/>
    <property type="match status" value="1"/>
</dbReference>
<feature type="domain" description="Response regulatory" evidence="6">
    <location>
        <begin position="21"/>
        <end position="135"/>
    </location>
</feature>
<protein>
    <submittedName>
        <fullName evidence="8">Transcriptional regulatory protein CusR</fullName>
    </submittedName>
</protein>
<reference evidence="8" key="1">
    <citation type="submission" date="2016-10" db="EMBL/GenBank/DDBJ databases">
        <title>Sequence of Gallionella enrichment culture.</title>
        <authorList>
            <person name="Poehlein A."/>
            <person name="Muehling M."/>
            <person name="Daniel R."/>
        </authorList>
    </citation>
    <scope>NUCLEOTIDE SEQUENCE</scope>
</reference>
<dbReference type="Gene3D" id="6.10.250.690">
    <property type="match status" value="1"/>
</dbReference>
<keyword evidence="1" id="KW-0597">Phosphoprotein</keyword>
<dbReference type="PANTHER" id="PTHR48111">
    <property type="entry name" value="REGULATOR OF RPOS"/>
    <property type="match status" value="1"/>
</dbReference>
<evidence type="ECO:0000259" key="7">
    <source>
        <dbReference type="PROSITE" id="PS51755"/>
    </source>
</evidence>
<dbReference type="InterPro" id="IPR001789">
    <property type="entry name" value="Sig_transdc_resp-reg_receiver"/>
</dbReference>
<dbReference type="NCBIfam" id="TIGR01387">
    <property type="entry name" value="cztR_silR_copR"/>
    <property type="match status" value="1"/>
</dbReference>
<dbReference type="CDD" id="cd19935">
    <property type="entry name" value="REC_OmpR_CusR-like"/>
    <property type="match status" value="1"/>
</dbReference>
<dbReference type="Gene3D" id="1.10.10.10">
    <property type="entry name" value="Winged helix-like DNA-binding domain superfamily/Winged helix DNA-binding domain"/>
    <property type="match status" value="1"/>
</dbReference>
<dbReference type="InterPro" id="IPR036388">
    <property type="entry name" value="WH-like_DNA-bd_sf"/>
</dbReference>
<keyword evidence="5" id="KW-0804">Transcription</keyword>
<keyword evidence="3" id="KW-0805">Transcription regulation</keyword>
<dbReference type="SMART" id="SM00862">
    <property type="entry name" value="Trans_reg_C"/>
    <property type="match status" value="1"/>
</dbReference>
<dbReference type="GO" id="GO:0000976">
    <property type="term" value="F:transcription cis-regulatory region binding"/>
    <property type="evidence" value="ECO:0007669"/>
    <property type="project" value="TreeGrafter"/>
</dbReference>
<dbReference type="GO" id="GO:0005829">
    <property type="term" value="C:cytosol"/>
    <property type="evidence" value="ECO:0007669"/>
    <property type="project" value="TreeGrafter"/>
</dbReference>
<evidence type="ECO:0000256" key="5">
    <source>
        <dbReference type="ARBA" id="ARBA00023163"/>
    </source>
</evidence>
<dbReference type="GO" id="GO:0006355">
    <property type="term" value="P:regulation of DNA-templated transcription"/>
    <property type="evidence" value="ECO:0007669"/>
    <property type="project" value="InterPro"/>
</dbReference>
<dbReference type="InterPro" id="IPR001867">
    <property type="entry name" value="OmpR/PhoB-type_DNA-bd"/>
</dbReference>
<dbReference type="FunFam" id="3.40.50.2300:FF:000001">
    <property type="entry name" value="DNA-binding response regulator PhoB"/>
    <property type="match status" value="1"/>
</dbReference>
<dbReference type="Pfam" id="PF00072">
    <property type="entry name" value="Response_reg"/>
    <property type="match status" value="1"/>
</dbReference>
<organism evidence="8">
    <name type="scientific">mine drainage metagenome</name>
    <dbReference type="NCBI Taxonomy" id="410659"/>
    <lineage>
        <taxon>unclassified sequences</taxon>
        <taxon>metagenomes</taxon>
        <taxon>ecological metagenomes</taxon>
    </lineage>
</organism>
<evidence type="ECO:0000256" key="2">
    <source>
        <dbReference type="ARBA" id="ARBA00023012"/>
    </source>
</evidence>
<evidence type="ECO:0000256" key="1">
    <source>
        <dbReference type="ARBA" id="ARBA00022553"/>
    </source>
</evidence>
<evidence type="ECO:0000256" key="3">
    <source>
        <dbReference type="ARBA" id="ARBA00023015"/>
    </source>
</evidence>
<dbReference type="GO" id="GO:0000156">
    <property type="term" value="F:phosphorelay response regulator activity"/>
    <property type="evidence" value="ECO:0007669"/>
    <property type="project" value="TreeGrafter"/>
</dbReference>
<comment type="caution">
    <text evidence="8">The sequence shown here is derived from an EMBL/GenBank/DDBJ whole genome shotgun (WGS) entry which is preliminary data.</text>
</comment>
<evidence type="ECO:0000313" key="8">
    <source>
        <dbReference type="EMBL" id="OIQ74710.1"/>
    </source>
</evidence>
<dbReference type="PROSITE" id="PS50110">
    <property type="entry name" value="RESPONSE_REGULATORY"/>
    <property type="match status" value="1"/>
</dbReference>
<dbReference type="AlphaFoldDB" id="A0A1J5PSX3"/>
<dbReference type="GO" id="GO:0032993">
    <property type="term" value="C:protein-DNA complex"/>
    <property type="evidence" value="ECO:0007669"/>
    <property type="project" value="TreeGrafter"/>
</dbReference>
<dbReference type="EMBL" id="MLJW01002411">
    <property type="protein sequence ID" value="OIQ74710.1"/>
    <property type="molecule type" value="Genomic_DNA"/>
</dbReference>
<keyword evidence="4" id="KW-0238">DNA-binding</keyword>
<feature type="domain" description="OmpR/PhoB-type" evidence="7">
    <location>
        <begin position="144"/>
        <end position="242"/>
    </location>
</feature>
<evidence type="ECO:0000256" key="4">
    <source>
        <dbReference type="ARBA" id="ARBA00023125"/>
    </source>
</evidence>
<evidence type="ECO:0000259" key="6">
    <source>
        <dbReference type="PROSITE" id="PS50110"/>
    </source>
</evidence>
<accession>A0A1J5PSX3</accession>
<sequence>MGFRYATVKVLRQYGKETQLKLLIVEDEPKTGEYLRQGLMEAGFVVDLARTGLDGHHLAMTEPYDLVVLDVMLPDVDGWSIVQALRHAGKDTPVLFLTARDSVEDRVKGLELGADDYLVKPFVFTELLARVRTLLRRGRTPVLAERLQVADLQLDLTRRRAIRAGTRIHLTNKEFALLELLVRRRGEVLPRSLIASQVWDMNFDSDTNVIDVAIRRLRAKVDDDFEPKLIQTVRGLGYTLDAPDDQ</sequence>
<dbReference type="InterPro" id="IPR039420">
    <property type="entry name" value="WalR-like"/>
</dbReference>
<keyword evidence="2" id="KW-0902">Two-component regulatory system</keyword>
<dbReference type="FunFam" id="1.10.10.10:FF:000005">
    <property type="entry name" value="Two-component system response regulator"/>
    <property type="match status" value="1"/>
</dbReference>
<name>A0A1J5PSX3_9ZZZZ</name>
<dbReference type="InterPro" id="IPR011006">
    <property type="entry name" value="CheY-like_superfamily"/>
</dbReference>
<dbReference type="InterPro" id="IPR006291">
    <property type="entry name" value="CusR-like"/>
</dbReference>
<gene>
    <name evidence="8" type="primary">cusR_14</name>
    <name evidence="8" type="ORF">GALL_436330</name>
</gene>
<dbReference type="Pfam" id="PF00486">
    <property type="entry name" value="Trans_reg_C"/>
    <property type="match status" value="1"/>
</dbReference>
<dbReference type="PANTHER" id="PTHR48111:SF41">
    <property type="entry name" value="TRANSCRIPTIONAL REGULATORY PROTEIN CUSR-RELATED"/>
    <property type="match status" value="1"/>
</dbReference>
<dbReference type="SMART" id="SM00448">
    <property type="entry name" value="REC"/>
    <property type="match status" value="1"/>
</dbReference>